<evidence type="ECO:0000256" key="1">
    <source>
        <dbReference type="ARBA" id="ARBA00022737"/>
    </source>
</evidence>
<keyword evidence="1" id="KW-0677">Repeat</keyword>
<evidence type="ECO:0000313" key="8">
    <source>
        <dbReference type="Proteomes" id="UP000603453"/>
    </source>
</evidence>
<dbReference type="OrthoDB" id="6718656at2759"/>
<reference evidence="7" key="1">
    <citation type="submission" date="2020-12" db="EMBL/GenBank/DDBJ databases">
        <title>Metabolic potential, ecology and presence of endohyphal bacteria is reflected in genomic diversity of Mucoromycotina.</title>
        <authorList>
            <person name="Muszewska A."/>
            <person name="Okrasinska A."/>
            <person name="Steczkiewicz K."/>
            <person name="Drgas O."/>
            <person name="Orlowska M."/>
            <person name="Perlinska-Lenart U."/>
            <person name="Aleksandrzak-Piekarczyk T."/>
            <person name="Szatraj K."/>
            <person name="Zielenkiewicz U."/>
            <person name="Pilsyk S."/>
            <person name="Malc E."/>
            <person name="Mieczkowski P."/>
            <person name="Kruszewska J.S."/>
            <person name="Biernat P."/>
            <person name="Pawlowska J."/>
        </authorList>
    </citation>
    <scope>NUCLEOTIDE SEQUENCE</scope>
    <source>
        <strain evidence="7">WA0000017839</strain>
    </source>
</reference>
<sequence length="786" mass="87561">MSDLSRIYSAVYSGVPVFEMVVNDVAVMRRRTDSYMNATQILKVANIEKGKRTKILEKEVLIGEHEKVQGGYGKYQGTWIPFDKSKELADRYGVLGDLSPLFNFELDALGTEDGEDCSLLTKEQAIAERRKLNTENLQHTHPQPKAPQKYKQKAQHNLKHHALSPVGPAELSQPRKKAKVAALEEINEDTAAADERDRSILMSIFLSDKPDHIPDLLKNTQGKSGFNIDMVIDEQGHTALHWATALARAKTVELLVSRGANIACTSYTGETPLMRGVMVTNSYENNSFEKTFELLKESIHIVDNKKRSVFHHAALTAGIQGRTHAAVYYMKTLVKAISKENDDTESIINAQDSLGDTALNIAARLHCQPLVDILLKAGAIQSAENNNGLQMRDYNDGVGGTMDTYMEEASGSQRAYPTSSLYSKRPYAPSQRGKEIVATVQKIVDALDDEYGGQLTIKEQELQSVQESLDAVTQELETTRKGLEERQAQSQKLSEAQQKTKNIENALQIGWSRLESVMKQADKPMPSLHEVESMSESEDIDAMFDAPELVFSENATEEEKKQQLEAYVKDIQAKVKAYTANDQELLNEIKDLEDQFVEKEMQCKRLIAACCNLPIEKIDDLVEPLTLAIESDPPDLDLARVIGFMDKIRRQGAFTEPSSSITSLNIPDSPHISMSHDHDTIMDDVHNPVSPAYRDDSHTPNATRIVMNSPNYHDQPVALNSAGTSYTKSSDKSAFSRLNESVELKLDYPSNDININAAQSPESSSQLPPQLEKPESSTNKDVEMNY</sequence>
<dbReference type="Pfam" id="PF00023">
    <property type="entry name" value="Ank"/>
    <property type="match status" value="1"/>
</dbReference>
<dbReference type="Gene3D" id="3.10.260.10">
    <property type="entry name" value="Transcription regulator HTH, APSES-type DNA-binding domain"/>
    <property type="match status" value="1"/>
</dbReference>
<protein>
    <recommendedName>
        <fullName evidence="6">HTH APSES-type domain-containing protein</fullName>
    </recommendedName>
</protein>
<gene>
    <name evidence="7" type="ORF">INT47_010879</name>
</gene>
<evidence type="ECO:0000256" key="5">
    <source>
        <dbReference type="SAM" id="MobiDB-lite"/>
    </source>
</evidence>
<evidence type="ECO:0000256" key="3">
    <source>
        <dbReference type="PROSITE-ProRule" id="PRU00023"/>
    </source>
</evidence>
<feature type="domain" description="HTH APSES-type" evidence="6">
    <location>
        <begin position="7"/>
        <end position="113"/>
    </location>
</feature>
<evidence type="ECO:0000256" key="4">
    <source>
        <dbReference type="SAM" id="Coils"/>
    </source>
</evidence>
<feature type="region of interest" description="Disordered" evidence="5">
    <location>
        <begin position="708"/>
        <end position="730"/>
    </location>
</feature>
<keyword evidence="4" id="KW-0175">Coiled coil</keyword>
<dbReference type="GO" id="GO:0001228">
    <property type="term" value="F:DNA-binding transcription activator activity, RNA polymerase II-specific"/>
    <property type="evidence" value="ECO:0007669"/>
    <property type="project" value="UniProtKB-ARBA"/>
</dbReference>
<dbReference type="AlphaFoldDB" id="A0A8H7RCD3"/>
<dbReference type="InterPro" id="IPR003163">
    <property type="entry name" value="Tscrpt_reg_HTH_APSES-type"/>
</dbReference>
<dbReference type="InterPro" id="IPR051642">
    <property type="entry name" value="SWI6-like"/>
</dbReference>
<feature type="coiled-coil region" evidence="4">
    <location>
        <begin position="455"/>
        <end position="506"/>
    </location>
</feature>
<dbReference type="PROSITE" id="PS50088">
    <property type="entry name" value="ANK_REPEAT"/>
    <property type="match status" value="2"/>
</dbReference>
<dbReference type="InterPro" id="IPR036770">
    <property type="entry name" value="Ankyrin_rpt-contain_sf"/>
</dbReference>
<dbReference type="PROSITE" id="PS51299">
    <property type="entry name" value="HTH_APSES"/>
    <property type="match status" value="1"/>
</dbReference>
<feature type="repeat" description="ANK" evidence="3">
    <location>
        <begin position="354"/>
        <end position="386"/>
    </location>
</feature>
<feature type="compositionally biased region" description="Low complexity" evidence="5">
    <location>
        <begin position="759"/>
        <end position="770"/>
    </location>
</feature>
<evidence type="ECO:0000313" key="7">
    <source>
        <dbReference type="EMBL" id="KAG2207895.1"/>
    </source>
</evidence>
<evidence type="ECO:0000259" key="6">
    <source>
        <dbReference type="PROSITE" id="PS51299"/>
    </source>
</evidence>
<dbReference type="Pfam" id="PF04383">
    <property type="entry name" value="KilA-N"/>
    <property type="match status" value="1"/>
</dbReference>
<comment type="caution">
    <text evidence="7">The sequence shown here is derived from an EMBL/GenBank/DDBJ whole genome shotgun (WGS) entry which is preliminary data.</text>
</comment>
<dbReference type="SMART" id="SM01252">
    <property type="entry name" value="KilA-N"/>
    <property type="match status" value="1"/>
</dbReference>
<dbReference type="InterPro" id="IPR018004">
    <property type="entry name" value="KilA/APSES_HTH"/>
</dbReference>
<dbReference type="FunFam" id="3.10.260.10:FF:000001">
    <property type="entry name" value="APSES transcription factor (MbpA)"/>
    <property type="match status" value="1"/>
</dbReference>
<dbReference type="GO" id="GO:0033309">
    <property type="term" value="C:SBF transcription complex"/>
    <property type="evidence" value="ECO:0007669"/>
    <property type="project" value="TreeGrafter"/>
</dbReference>
<accession>A0A8H7RCD3</accession>
<feature type="compositionally biased region" description="Basic and acidic residues" evidence="5">
    <location>
        <begin position="772"/>
        <end position="786"/>
    </location>
</feature>
<keyword evidence="2 3" id="KW-0040">ANK repeat</keyword>
<keyword evidence="8" id="KW-1185">Reference proteome</keyword>
<feature type="region of interest" description="Disordered" evidence="5">
    <location>
        <begin position="753"/>
        <end position="786"/>
    </location>
</feature>
<dbReference type="GO" id="GO:0030907">
    <property type="term" value="C:MBF transcription complex"/>
    <property type="evidence" value="ECO:0007669"/>
    <property type="project" value="TreeGrafter"/>
</dbReference>
<feature type="compositionally biased region" description="Polar residues" evidence="5">
    <location>
        <begin position="721"/>
        <end position="730"/>
    </location>
</feature>
<dbReference type="GO" id="GO:0003677">
    <property type="term" value="F:DNA binding"/>
    <property type="evidence" value="ECO:0007669"/>
    <property type="project" value="InterPro"/>
</dbReference>
<dbReference type="InterPro" id="IPR002110">
    <property type="entry name" value="Ankyrin_rpt"/>
</dbReference>
<dbReference type="Gene3D" id="1.25.40.20">
    <property type="entry name" value="Ankyrin repeat-containing domain"/>
    <property type="match status" value="1"/>
</dbReference>
<evidence type="ECO:0000256" key="2">
    <source>
        <dbReference type="ARBA" id="ARBA00023043"/>
    </source>
</evidence>
<feature type="repeat" description="ANK" evidence="3">
    <location>
        <begin position="235"/>
        <end position="267"/>
    </location>
</feature>
<dbReference type="EMBL" id="JAEPRD010000022">
    <property type="protein sequence ID" value="KAG2207895.1"/>
    <property type="molecule type" value="Genomic_DNA"/>
</dbReference>
<feature type="coiled-coil region" evidence="4">
    <location>
        <begin position="554"/>
        <end position="609"/>
    </location>
</feature>
<dbReference type="SUPFAM" id="SSF48403">
    <property type="entry name" value="Ankyrin repeat"/>
    <property type="match status" value="1"/>
</dbReference>
<organism evidence="7 8">
    <name type="scientific">Mucor saturninus</name>
    <dbReference type="NCBI Taxonomy" id="64648"/>
    <lineage>
        <taxon>Eukaryota</taxon>
        <taxon>Fungi</taxon>
        <taxon>Fungi incertae sedis</taxon>
        <taxon>Mucoromycota</taxon>
        <taxon>Mucoromycotina</taxon>
        <taxon>Mucoromycetes</taxon>
        <taxon>Mucorales</taxon>
        <taxon>Mucorineae</taxon>
        <taxon>Mucoraceae</taxon>
        <taxon>Mucor</taxon>
    </lineage>
</organism>
<name>A0A8H7RCD3_9FUNG</name>
<dbReference type="PROSITE" id="PS50297">
    <property type="entry name" value="ANK_REP_REGION"/>
    <property type="match status" value="1"/>
</dbReference>
<dbReference type="InterPro" id="IPR036887">
    <property type="entry name" value="HTH_APSES_sf"/>
</dbReference>
<dbReference type="PANTHER" id="PTHR43828:SF3">
    <property type="entry name" value="CHROMO DOMAIN-CONTAINING PROTEIN"/>
    <property type="match status" value="1"/>
</dbReference>
<dbReference type="SMART" id="SM00248">
    <property type="entry name" value="ANK"/>
    <property type="match status" value="2"/>
</dbReference>
<dbReference type="PANTHER" id="PTHR43828">
    <property type="entry name" value="ASPARAGINASE"/>
    <property type="match status" value="1"/>
</dbReference>
<dbReference type="Proteomes" id="UP000603453">
    <property type="component" value="Unassembled WGS sequence"/>
</dbReference>
<dbReference type="SUPFAM" id="SSF54616">
    <property type="entry name" value="DNA-binding domain of Mlu1-box binding protein MBP1"/>
    <property type="match status" value="1"/>
</dbReference>
<proteinExistence type="predicted"/>